<evidence type="ECO:0000313" key="7">
    <source>
        <dbReference type="EMBL" id="CEQ38861.1"/>
    </source>
</evidence>
<gene>
    <name evidence="7" type="primary">SPOSA6832_00316</name>
</gene>
<dbReference type="GO" id="GO:0016020">
    <property type="term" value="C:membrane"/>
    <property type="evidence" value="ECO:0007669"/>
    <property type="project" value="UniProtKB-SubCell"/>
</dbReference>
<feature type="compositionally biased region" description="Low complexity" evidence="5">
    <location>
        <begin position="90"/>
        <end position="120"/>
    </location>
</feature>
<keyword evidence="3 6" id="KW-1133">Transmembrane helix</keyword>
<proteinExistence type="predicted"/>
<dbReference type="GO" id="GO:0007034">
    <property type="term" value="P:vacuolar transport"/>
    <property type="evidence" value="ECO:0007669"/>
    <property type="project" value="InterPro"/>
</dbReference>
<organism evidence="7 8">
    <name type="scientific">Sporidiobolus salmonicolor</name>
    <name type="common">Yeast-like fungus</name>
    <name type="synonym">Sporobolomyces salmonicolor</name>
    <dbReference type="NCBI Taxonomy" id="5005"/>
    <lineage>
        <taxon>Eukaryota</taxon>
        <taxon>Fungi</taxon>
        <taxon>Dikarya</taxon>
        <taxon>Basidiomycota</taxon>
        <taxon>Pucciniomycotina</taxon>
        <taxon>Microbotryomycetes</taxon>
        <taxon>Sporidiobolales</taxon>
        <taxon>Sporidiobolaceae</taxon>
        <taxon>Sporobolomyces</taxon>
    </lineage>
</organism>
<evidence type="ECO:0000256" key="1">
    <source>
        <dbReference type="ARBA" id="ARBA00004141"/>
    </source>
</evidence>
<dbReference type="GO" id="GO:0030001">
    <property type="term" value="P:metal ion transport"/>
    <property type="evidence" value="ECO:0007669"/>
    <property type="project" value="InterPro"/>
</dbReference>
<keyword evidence="4 6" id="KW-0472">Membrane</keyword>
<evidence type="ECO:0000313" key="8">
    <source>
        <dbReference type="Proteomes" id="UP000243876"/>
    </source>
</evidence>
<dbReference type="EMBL" id="CENE01000001">
    <property type="protein sequence ID" value="CEQ38861.1"/>
    <property type="molecule type" value="Genomic_DNA"/>
</dbReference>
<feature type="region of interest" description="Disordered" evidence="5">
    <location>
        <begin position="1"/>
        <end position="55"/>
    </location>
</feature>
<dbReference type="GO" id="GO:0005794">
    <property type="term" value="C:Golgi apparatus"/>
    <property type="evidence" value="ECO:0007669"/>
    <property type="project" value="TreeGrafter"/>
</dbReference>
<evidence type="ECO:0000256" key="3">
    <source>
        <dbReference type="ARBA" id="ARBA00022989"/>
    </source>
</evidence>
<feature type="region of interest" description="Disordered" evidence="5">
    <location>
        <begin position="163"/>
        <end position="276"/>
    </location>
</feature>
<feature type="compositionally biased region" description="Low complexity" evidence="5">
    <location>
        <begin position="1"/>
        <end position="21"/>
    </location>
</feature>
<dbReference type="Pfam" id="PF10176">
    <property type="entry name" value="NEDD4_Bsd2"/>
    <property type="match status" value="1"/>
</dbReference>
<dbReference type="GO" id="GO:0005783">
    <property type="term" value="C:endoplasmic reticulum"/>
    <property type="evidence" value="ECO:0007669"/>
    <property type="project" value="TreeGrafter"/>
</dbReference>
<reference evidence="8" key="1">
    <citation type="submission" date="2015-02" db="EMBL/GenBank/DDBJ databases">
        <authorList>
            <person name="Gon?alves P."/>
        </authorList>
    </citation>
    <scope>NUCLEOTIDE SEQUENCE [LARGE SCALE GENOMIC DNA]</scope>
</reference>
<protein>
    <submittedName>
        <fullName evidence="7">SPOSA6832_00316-mRNA-1:cds</fullName>
    </submittedName>
</protein>
<evidence type="ECO:0000256" key="2">
    <source>
        <dbReference type="ARBA" id="ARBA00022692"/>
    </source>
</evidence>
<dbReference type="CDD" id="cd22212">
    <property type="entry name" value="NDFIP-like"/>
    <property type="match status" value="1"/>
</dbReference>
<feature type="transmembrane region" description="Helical" evidence="6">
    <location>
        <begin position="515"/>
        <end position="536"/>
    </location>
</feature>
<dbReference type="GO" id="GO:0031398">
    <property type="term" value="P:positive regulation of protein ubiquitination"/>
    <property type="evidence" value="ECO:0007669"/>
    <property type="project" value="TreeGrafter"/>
</dbReference>
<feature type="region of interest" description="Disordered" evidence="5">
    <location>
        <begin position="72"/>
        <end position="138"/>
    </location>
</feature>
<dbReference type="Proteomes" id="UP000243876">
    <property type="component" value="Unassembled WGS sequence"/>
</dbReference>
<evidence type="ECO:0000256" key="6">
    <source>
        <dbReference type="SAM" id="Phobius"/>
    </source>
</evidence>
<dbReference type="PANTHER" id="PTHR13396">
    <property type="entry name" value="NEDD4 FAMILY INTERACTING PROTEIN 1/2"/>
    <property type="match status" value="1"/>
</dbReference>
<evidence type="ECO:0000256" key="4">
    <source>
        <dbReference type="ARBA" id="ARBA00023136"/>
    </source>
</evidence>
<feature type="compositionally biased region" description="Pro residues" evidence="5">
    <location>
        <begin position="255"/>
        <end position="266"/>
    </location>
</feature>
<feature type="non-terminal residue" evidence="7">
    <location>
        <position position="1"/>
    </location>
</feature>
<dbReference type="PANTHER" id="PTHR13396:SF5">
    <property type="entry name" value="NEDD4 FAMILY INTERACTING PROTEIN"/>
    <property type="match status" value="1"/>
</dbReference>
<dbReference type="GO" id="GO:0048471">
    <property type="term" value="C:perinuclear region of cytoplasm"/>
    <property type="evidence" value="ECO:0007669"/>
    <property type="project" value="TreeGrafter"/>
</dbReference>
<accession>A0A0D6EG30</accession>
<evidence type="ECO:0000256" key="5">
    <source>
        <dbReference type="SAM" id="MobiDB-lite"/>
    </source>
</evidence>
<feature type="region of interest" description="Disordered" evidence="5">
    <location>
        <begin position="411"/>
        <end position="431"/>
    </location>
</feature>
<name>A0A0D6EG30_SPOSA</name>
<feature type="compositionally biased region" description="Low complexity" evidence="5">
    <location>
        <begin position="176"/>
        <end position="185"/>
    </location>
</feature>
<keyword evidence="2 6" id="KW-0812">Transmembrane</keyword>
<keyword evidence="8" id="KW-1185">Reference proteome</keyword>
<dbReference type="GO" id="GO:0006511">
    <property type="term" value="P:ubiquitin-dependent protein catabolic process"/>
    <property type="evidence" value="ECO:0007669"/>
    <property type="project" value="TreeGrafter"/>
</dbReference>
<comment type="subcellular location">
    <subcellularLocation>
        <location evidence="1">Membrane</location>
        <topology evidence="1">Multi-pass membrane protein</topology>
    </subcellularLocation>
</comment>
<dbReference type="AlphaFoldDB" id="A0A0D6EG30"/>
<sequence length="562" mass="58358">MASFFRLGHSRSRSSSTSGHSYHPQPDFASTFDAPSDDEDDDHHTVGGGYDSVSLHAPAAASPSIAYRTLADSSIRQASSPPPPHSVADPLTTHAAATASTSSSSAPLTPPASARTTTLPGGYDFEPQAYEGGSAGGAALPPPVVRQAIRPVFTSSGSRISFAAAQPSPGQRYGVEGESYGADEAGSGGGGTSWRGLLSRFAGGRGGVERRERDGATGGEGHGLLFDESDETDTEQHPHSSSASYPPRNSHLPLLPRPPQFAPPPESRVGAGRVFGGGQGNDGVFANLSAKPDGPGGGDYVGEGPDKDEVLPAYEAAVLDSTPPYWETTVITPGGFLSPDDVCVDGMPVGNLFSFAWNLLVSMSFQFVGFLLTYLLHTTHAAKNGSRAGLGITLIQLGFWLKQRADHPELLNNDGTPGDETGLNGGLGPGSSDPYEAQRWSWWGGQIEDIDITPTSTATATPSAFGNLPTQIANGLVGALDASDPEASPTGMPSLLGNGASPEELDQMSIAANEWMSFLLVTVGSFLLIGGCLSYWRAVRYARAMRQGQGPGADTESMVAIQ</sequence>
<dbReference type="InterPro" id="IPR019325">
    <property type="entry name" value="NEDD4/Bsd2"/>
</dbReference>
<dbReference type="OrthoDB" id="10003116at2759"/>